<evidence type="ECO:0000313" key="4">
    <source>
        <dbReference type="Proteomes" id="UP001614394"/>
    </source>
</evidence>
<evidence type="ECO:0000313" key="3">
    <source>
        <dbReference type="EMBL" id="MFI9100632.1"/>
    </source>
</evidence>
<dbReference type="Gene3D" id="2.40.50.100">
    <property type="match status" value="1"/>
</dbReference>
<gene>
    <name evidence="3" type="ORF">ACIGXA_08895</name>
</gene>
<dbReference type="Proteomes" id="UP001614394">
    <property type="component" value="Unassembled WGS sequence"/>
</dbReference>
<dbReference type="PANTHER" id="PTHR30386">
    <property type="entry name" value="MEMBRANE FUSION SUBUNIT OF EMRAB-TOLC MULTIDRUG EFFLUX PUMP"/>
    <property type="match status" value="1"/>
</dbReference>
<feature type="compositionally biased region" description="Low complexity" evidence="1">
    <location>
        <begin position="1"/>
        <end position="18"/>
    </location>
</feature>
<dbReference type="RefSeq" id="WP_399646040.1">
    <property type="nucleotide sequence ID" value="NZ_JBITYG010000002.1"/>
</dbReference>
<keyword evidence="2" id="KW-0472">Membrane</keyword>
<name>A0ABW8C418_9ACTN</name>
<evidence type="ECO:0000256" key="1">
    <source>
        <dbReference type="SAM" id="MobiDB-lite"/>
    </source>
</evidence>
<keyword evidence="4" id="KW-1185">Reference proteome</keyword>
<feature type="transmembrane region" description="Helical" evidence="2">
    <location>
        <begin position="62"/>
        <end position="82"/>
    </location>
</feature>
<keyword evidence="2" id="KW-1133">Transmembrane helix</keyword>
<dbReference type="InterPro" id="IPR050739">
    <property type="entry name" value="MFP"/>
</dbReference>
<feature type="region of interest" description="Disordered" evidence="1">
    <location>
        <begin position="1"/>
        <end position="32"/>
    </location>
</feature>
<dbReference type="InterPro" id="IPR011053">
    <property type="entry name" value="Single_hybrid_motif"/>
</dbReference>
<dbReference type="SUPFAM" id="SSF51230">
    <property type="entry name" value="Single hybrid motif"/>
    <property type="match status" value="1"/>
</dbReference>
<evidence type="ECO:0000256" key="2">
    <source>
        <dbReference type="SAM" id="Phobius"/>
    </source>
</evidence>
<protein>
    <submittedName>
        <fullName evidence="3">HlyD family efflux transporter periplasmic adaptor subunit</fullName>
    </submittedName>
</protein>
<reference evidence="3 4" key="1">
    <citation type="submission" date="2024-10" db="EMBL/GenBank/DDBJ databases">
        <title>The Natural Products Discovery Center: Release of the First 8490 Sequenced Strains for Exploring Actinobacteria Biosynthetic Diversity.</title>
        <authorList>
            <person name="Kalkreuter E."/>
            <person name="Kautsar S.A."/>
            <person name="Yang D."/>
            <person name="Bader C.D."/>
            <person name="Teijaro C.N."/>
            <person name="Fluegel L."/>
            <person name="Davis C.M."/>
            <person name="Simpson J.R."/>
            <person name="Lauterbach L."/>
            <person name="Steele A.D."/>
            <person name="Gui C."/>
            <person name="Meng S."/>
            <person name="Li G."/>
            <person name="Viehrig K."/>
            <person name="Ye F."/>
            <person name="Su P."/>
            <person name="Kiefer A.F."/>
            <person name="Nichols A."/>
            <person name="Cepeda A.J."/>
            <person name="Yan W."/>
            <person name="Fan B."/>
            <person name="Jiang Y."/>
            <person name="Adhikari A."/>
            <person name="Zheng C.-J."/>
            <person name="Schuster L."/>
            <person name="Cowan T.M."/>
            <person name="Smanski M.J."/>
            <person name="Chevrette M.G."/>
            <person name="De Carvalho L.P.S."/>
            <person name="Shen B."/>
        </authorList>
    </citation>
    <scope>NUCLEOTIDE SEQUENCE [LARGE SCALE GENOMIC DNA]</scope>
    <source>
        <strain evidence="3 4">NPDC053399</strain>
    </source>
</reference>
<proteinExistence type="predicted"/>
<dbReference type="EMBL" id="JBITYG010000002">
    <property type="protein sequence ID" value="MFI9100632.1"/>
    <property type="molecule type" value="Genomic_DNA"/>
</dbReference>
<accession>A0ABW8C418</accession>
<comment type="caution">
    <text evidence="3">The sequence shown here is derived from an EMBL/GenBank/DDBJ whole genome shotgun (WGS) entry which is preliminary data.</text>
</comment>
<organism evidence="3 4">
    <name type="scientific">Streptomyces fildesensis</name>
    <dbReference type="NCBI Taxonomy" id="375757"/>
    <lineage>
        <taxon>Bacteria</taxon>
        <taxon>Bacillati</taxon>
        <taxon>Actinomycetota</taxon>
        <taxon>Actinomycetes</taxon>
        <taxon>Kitasatosporales</taxon>
        <taxon>Streptomycetaceae</taxon>
        <taxon>Streptomyces</taxon>
    </lineage>
</organism>
<keyword evidence="2" id="KW-0812">Transmembrane</keyword>
<sequence>MTTTIPPTTTAKTVPAVPDGEPPASAERTGPSAQAVTIAAAAAAAQLEPGLDRPVRVIGSRLGSALVALVLALGAGGAWVGWGSLPNTLSLHGVLAHGPAPVLARADVAGTVLDLRVRPGDRVTRGQLLALLRTTAPGPGGTAELRSPADGTVAGVLTAPGGTLTAGAALLALDPAGEPATLRLYTGSARDLARLRPGQSVLLPLPSGAVRARITAVDPYPARADSLDGALPLGGSDLGTGADPVWTITAVPDASAGALPATYGPVSVDVSVDLGSRRPYQVILGTGAGR</sequence>